<dbReference type="Proteomes" id="UP001236723">
    <property type="component" value="Unassembled WGS sequence"/>
</dbReference>
<keyword evidence="3" id="KW-1185">Reference proteome</keyword>
<evidence type="ECO:0000313" key="2">
    <source>
        <dbReference type="EMBL" id="MDQ0351382.1"/>
    </source>
</evidence>
<keyword evidence="1" id="KW-0812">Transmembrane</keyword>
<accession>A0ABU0DSG2</accession>
<name>A0ABU0DSG2_9BACI</name>
<evidence type="ECO:0000256" key="1">
    <source>
        <dbReference type="SAM" id="Phobius"/>
    </source>
</evidence>
<protein>
    <submittedName>
        <fullName evidence="2">Uncharacterized protein</fullName>
    </submittedName>
</protein>
<proteinExistence type="predicted"/>
<comment type="caution">
    <text evidence="2">The sequence shown here is derived from an EMBL/GenBank/DDBJ whole genome shotgun (WGS) entry which is preliminary data.</text>
</comment>
<dbReference type="EMBL" id="JAUSUP010000002">
    <property type="protein sequence ID" value="MDQ0351382.1"/>
    <property type="molecule type" value="Genomic_DNA"/>
</dbReference>
<feature type="transmembrane region" description="Helical" evidence="1">
    <location>
        <begin position="12"/>
        <end position="30"/>
    </location>
</feature>
<sequence>MEEYSITFGTYFWLFVPMSLVVILSFVSWVKERDK</sequence>
<keyword evidence="1" id="KW-0472">Membrane</keyword>
<evidence type="ECO:0000313" key="3">
    <source>
        <dbReference type="Proteomes" id="UP001236723"/>
    </source>
</evidence>
<organism evidence="2 3">
    <name type="scientific">Alkalibacillus filiformis</name>
    <dbReference type="NCBI Taxonomy" id="200990"/>
    <lineage>
        <taxon>Bacteria</taxon>
        <taxon>Bacillati</taxon>
        <taxon>Bacillota</taxon>
        <taxon>Bacilli</taxon>
        <taxon>Bacillales</taxon>
        <taxon>Bacillaceae</taxon>
        <taxon>Alkalibacillus</taxon>
    </lineage>
</organism>
<reference evidence="2 3" key="1">
    <citation type="submission" date="2023-07" db="EMBL/GenBank/DDBJ databases">
        <title>Genomic Encyclopedia of Type Strains, Phase IV (KMG-IV): sequencing the most valuable type-strain genomes for metagenomic binning, comparative biology and taxonomic classification.</title>
        <authorList>
            <person name="Goeker M."/>
        </authorList>
    </citation>
    <scope>NUCLEOTIDE SEQUENCE [LARGE SCALE GENOMIC DNA]</scope>
    <source>
        <strain evidence="2 3">DSM 15448</strain>
    </source>
</reference>
<keyword evidence="1" id="KW-1133">Transmembrane helix</keyword>
<gene>
    <name evidence="2" type="ORF">J2R98_001196</name>
</gene>